<dbReference type="Gene3D" id="3.40.50.11750">
    <property type="entry name" value="HypD, alpha/beta domain 1"/>
    <property type="match status" value="2"/>
</dbReference>
<protein>
    <submittedName>
        <fullName evidence="4">Hydrogenase formation protein HypD</fullName>
    </submittedName>
</protein>
<dbReference type="Proteomes" id="UP000285138">
    <property type="component" value="Unassembled WGS sequence"/>
</dbReference>
<comment type="caution">
    <text evidence="4">The sequence shown here is derived from an EMBL/GenBank/DDBJ whole genome shotgun (WGS) entry which is preliminary data.</text>
</comment>
<organism evidence="4 5">
    <name type="scientific">Candidatus Syntrophonatronum acetioxidans</name>
    <dbReference type="NCBI Taxonomy" id="1795816"/>
    <lineage>
        <taxon>Bacteria</taxon>
        <taxon>Bacillati</taxon>
        <taxon>Bacillota</taxon>
        <taxon>Clostridia</taxon>
        <taxon>Eubacteriales</taxon>
        <taxon>Syntrophomonadaceae</taxon>
        <taxon>Candidatus Syntrophonatronum</taxon>
    </lineage>
</organism>
<name>A0A424YGT2_9FIRM</name>
<sequence length="377" mass="42014">MEEEERGKLLKYRDRQLSRRLLDRVKRKGEELKDKLGRRPVLMEVCGTHTVAFSRTGVRRVMEDIIDLRSGPGCPVCVIDNKDIDAMLALSKMEGVTLGIFGDVMGVPGSYTSLEREKAMGASVEIFYSPWDAVKWAERNPSRKMIFLGMGFETTAPATALSIQEADEKGLNNYYVFSLHKLVPPALELLLKDEELRVDGFILPGHVCAVIGRKALEFVSSDGNRPGVIAGFEPVDLLGALENLVEQLLKGEYRVENNYSRVVREGGNKVAQTVIREYYNIVDSTWRGLGEIESSALALREDLKKYDATRNFPLEVSDSVTPEKCRCGEILTGKVLPAQCPQFGEECVPENPQGACMASSEGVCAAYYHYDFQVNDK</sequence>
<dbReference type="GO" id="GO:0070025">
    <property type="term" value="F:carbon monoxide binding"/>
    <property type="evidence" value="ECO:0007669"/>
    <property type="project" value="TreeGrafter"/>
</dbReference>
<reference evidence="4 5" key="1">
    <citation type="submission" date="2018-08" db="EMBL/GenBank/DDBJ databases">
        <title>The metabolism and importance of syntrophic acetate oxidation coupled to methane or sulfide production in haloalkaline environments.</title>
        <authorList>
            <person name="Timmers P.H.A."/>
            <person name="Vavourakis C.D."/>
            <person name="Sorokin D.Y."/>
            <person name="Sinninghe Damste J.S."/>
            <person name="Muyzer G."/>
            <person name="Stams A.J.M."/>
            <person name="Plugge C.M."/>
        </authorList>
    </citation>
    <scope>NUCLEOTIDE SEQUENCE [LARGE SCALE GENOMIC DNA]</scope>
    <source>
        <strain evidence="4">MSAO_Bac1</strain>
    </source>
</reference>
<evidence type="ECO:0000256" key="3">
    <source>
        <dbReference type="ARBA" id="ARBA00023004"/>
    </source>
</evidence>
<dbReference type="GO" id="GO:0005506">
    <property type="term" value="F:iron ion binding"/>
    <property type="evidence" value="ECO:0007669"/>
    <property type="project" value="TreeGrafter"/>
</dbReference>
<keyword evidence="2" id="KW-0479">Metal-binding</keyword>
<dbReference type="PIRSF" id="PIRSF005622">
    <property type="entry name" value="Hydrgn_mat_hypD"/>
    <property type="match status" value="1"/>
</dbReference>
<dbReference type="EMBL" id="QZAA01000076">
    <property type="protein sequence ID" value="RQD77257.1"/>
    <property type="molecule type" value="Genomic_DNA"/>
</dbReference>
<evidence type="ECO:0000256" key="2">
    <source>
        <dbReference type="ARBA" id="ARBA00022723"/>
    </source>
</evidence>
<proteinExistence type="inferred from homology"/>
<comment type="similarity">
    <text evidence="1">Belongs to the HypD family.</text>
</comment>
<dbReference type="InterPro" id="IPR042243">
    <property type="entry name" value="HypD_1"/>
</dbReference>
<dbReference type="InterPro" id="IPR002780">
    <property type="entry name" value="Hyd_form_HypD"/>
</dbReference>
<evidence type="ECO:0000313" key="4">
    <source>
        <dbReference type="EMBL" id="RQD77257.1"/>
    </source>
</evidence>
<accession>A0A424YGT2</accession>
<dbReference type="GO" id="GO:0051539">
    <property type="term" value="F:4 iron, 4 sulfur cluster binding"/>
    <property type="evidence" value="ECO:0007669"/>
    <property type="project" value="TreeGrafter"/>
</dbReference>
<dbReference type="Pfam" id="PF01924">
    <property type="entry name" value="HypD"/>
    <property type="match status" value="1"/>
</dbReference>
<keyword evidence="3" id="KW-0408">Iron</keyword>
<evidence type="ECO:0000256" key="1">
    <source>
        <dbReference type="ARBA" id="ARBA00007888"/>
    </source>
</evidence>
<gene>
    <name evidence="4" type="primary">hypD</name>
    <name evidence="4" type="ORF">D5R97_02760</name>
</gene>
<dbReference type="Gene3D" id="6.10.20.100">
    <property type="match status" value="1"/>
</dbReference>
<dbReference type="AlphaFoldDB" id="A0A424YGT2"/>
<dbReference type="GO" id="GO:0051604">
    <property type="term" value="P:protein maturation"/>
    <property type="evidence" value="ECO:0007669"/>
    <property type="project" value="TreeGrafter"/>
</dbReference>
<dbReference type="InterPro" id="IPR042244">
    <property type="entry name" value="HypD_2_sf"/>
</dbReference>
<dbReference type="PANTHER" id="PTHR30149:SF0">
    <property type="entry name" value="HYDROGENASE MATURATION FACTOR HYPD"/>
    <property type="match status" value="1"/>
</dbReference>
<dbReference type="PANTHER" id="PTHR30149">
    <property type="entry name" value="HYDROGENASE PROTEIN ASSEMBLY PROTEIN HYPD"/>
    <property type="match status" value="1"/>
</dbReference>
<evidence type="ECO:0000313" key="5">
    <source>
        <dbReference type="Proteomes" id="UP000285138"/>
    </source>
</evidence>
<dbReference type="NCBIfam" id="TIGR00075">
    <property type="entry name" value="hypD"/>
    <property type="match status" value="1"/>
</dbReference>